<dbReference type="Proteomes" id="UP001168883">
    <property type="component" value="Unassembled WGS sequence"/>
</dbReference>
<proteinExistence type="predicted"/>
<sequence>MAKVIQAFRERYHNMKLYKIGDEYPEDDADRVQYLTKQGFLNEENDSEPSVSLNFEEFAVLPAPEQKKLLADLGIEGDDGNAEKREALYSTYLASVSGNGDSDA</sequence>
<reference evidence="1" key="1">
    <citation type="submission" date="2023-07" db="EMBL/GenBank/DDBJ databases">
        <authorList>
            <person name="Aktuganov G."/>
            <person name="Boyko T."/>
            <person name="Delegan Y."/>
            <person name="Galimzianova N."/>
            <person name="Gilvanova E."/>
            <person name="Korobov V."/>
            <person name="Kuzmina L."/>
            <person name="Melentiev A."/>
            <person name="Milman P."/>
            <person name="Ryabova A."/>
            <person name="Stupak E."/>
            <person name="Yasakov T."/>
            <person name="Zharikova N."/>
            <person name="Zhurenko E."/>
        </authorList>
    </citation>
    <scope>NUCLEOTIDE SEQUENCE</scope>
    <source>
        <strain evidence="1">IB-739</strain>
    </source>
</reference>
<accession>A0ABT8VHG9</accession>
<comment type="caution">
    <text evidence="1">The sequence shown here is derived from an EMBL/GenBank/DDBJ whole genome shotgun (WGS) entry which is preliminary data.</text>
</comment>
<gene>
    <name evidence="1" type="ORF">Q3C12_25785</name>
</gene>
<dbReference type="EMBL" id="JAUMKJ010000040">
    <property type="protein sequence ID" value="MDO3680425.1"/>
    <property type="molecule type" value="Genomic_DNA"/>
</dbReference>
<evidence type="ECO:0000313" key="1">
    <source>
        <dbReference type="EMBL" id="MDO3680425.1"/>
    </source>
</evidence>
<keyword evidence="2" id="KW-1185">Reference proteome</keyword>
<name>A0ABT8VHG9_9BACL</name>
<protein>
    <submittedName>
        <fullName evidence="1">Uncharacterized protein</fullName>
    </submittedName>
</protein>
<organism evidence="1 2">
    <name type="scientific">Paenibacillus ehimensis</name>
    <dbReference type="NCBI Taxonomy" id="79264"/>
    <lineage>
        <taxon>Bacteria</taxon>
        <taxon>Bacillati</taxon>
        <taxon>Bacillota</taxon>
        <taxon>Bacilli</taxon>
        <taxon>Bacillales</taxon>
        <taxon>Paenibacillaceae</taxon>
        <taxon>Paenibacillus</taxon>
    </lineage>
</organism>
<evidence type="ECO:0000313" key="2">
    <source>
        <dbReference type="Proteomes" id="UP001168883"/>
    </source>
</evidence>
<dbReference type="RefSeq" id="WP_302880730.1">
    <property type="nucleotide sequence ID" value="NZ_JAUMKJ010000040.1"/>
</dbReference>